<keyword evidence="5" id="KW-0119">Carbohydrate metabolism</keyword>
<evidence type="ECO:0000256" key="4">
    <source>
        <dbReference type="ARBA" id="ARBA00022842"/>
    </source>
</evidence>
<proteinExistence type="predicted"/>
<name>A0ABQ2AZV1_9MICO</name>
<evidence type="ECO:0008006" key="8">
    <source>
        <dbReference type="Google" id="ProtNLM"/>
    </source>
</evidence>
<organism evidence="6 7">
    <name type="scientific">Isoptericola cucumis</name>
    <dbReference type="NCBI Taxonomy" id="1776856"/>
    <lineage>
        <taxon>Bacteria</taxon>
        <taxon>Bacillati</taxon>
        <taxon>Actinomycetota</taxon>
        <taxon>Actinomycetes</taxon>
        <taxon>Micrococcales</taxon>
        <taxon>Promicromonosporaceae</taxon>
        <taxon>Isoptericola</taxon>
    </lineage>
</organism>
<dbReference type="PANTHER" id="PTHR31609:SF1">
    <property type="entry name" value="CARBOHYDRATE DEACETYLASE"/>
    <property type="match status" value="1"/>
</dbReference>
<sequence>MRRLVVTADDLGRDPASTDIVLDLAAAGHVTATTLIPVAPGARDAARRARAAGVEPHLHLTLTGERGLPPWRPLSGGASLAGPDGALPADPHAVGSRAEPGDVVAELDAQLAWAHEAGLRPAVADSHAGTLYGLHGRSFLAETLAWCARHGLAFRLPADPAPYLGGPPPAPLAEAHARAVALAGSLGVALPATVWTNRRSAADLGSYETLRADLVARLDDLPEGVSELFLHPSTTGAPGLDDDAGTVRAWEARLLRDPAWHAALDRAGVGLARGWAS</sequence>
<keyword evidence="2" id="KW-0479">Metal-binding</keyword>
<dbReference type="PANTHER" id="PTHR31609">
    <property type="entry name" value="YDJC DEACETYLASE FAMILY MEMBER"/>
    <property type="match status" value="1"/>
</dbReference>
<keyword evidence="3" id="KW-0378">Hydrolase</keyword>
<dbReference type="Gene3D" id="3.20.20.370">
    <property type="entry name" value="Glycoside hydrolase/deacetylase"/>
    <property type="match status" value="1"/>
</dbReference>
<accession>A0ABQ2AZV1</accession>
<keyword evidence="4" id="KW-0460">Magnesium</keyword>
<dbReference type="Proteomes" id="UP000632535">
    <property type="component" value="Unassembled WGS sequence"/>
</dbReference>
<gene>
    <name evidence="6" type="ORF">GCM10007368_00070</name>
</gene>
<evidence type="ECO:0000256" key="2">
    <source>
        <dbReference type="ARBA" id="ARBA00022723"/>
    </source>
</evidence>
<evidence type="ECO:0000256" key="3">
    <source>
        <dbReference type="ARBA" id="ARBA00022801"/>
    </source>
</evidence>
<evidence type="ECO:0000313" key="6">
    <source>
        <dbReference type="EMBL" id="GGI04223.1"/>
    </source>
</evidence>
<dbReference type="RefSeq" id="WP_188521611.1">
    <property type="nucleotide sequence ID" value="NZ_BMDG01000001.1"/>
</dbReference>
<evidence type="ECO:0000256" key="5">
    <source>
        <dbReference type="ARBA" id="ARBA00023277"/>
    </source>
</evidence>
<dbReference type="EMBL" id="BMDG01000001">
    <property type="protein sequence ID" value="GGI04223.1"/>
    <property type="molecule type" value="Genomic_DNA"/>
</dbReference>
<evidence type="ECO:0000313" key="7">
    <source>
        <dbReference type="Proteomes" id="UP000632535"/>
    </source>
</evidence>
<reference evidence="7" key="1">
    <citation type="journal article" date="2019" name="Int. J. Syst. Evol. Microbiol.">
        <title>The Global Catalogue of Microorganisms (GCM) 10K type strain sequencing project: providing services to taxonomists for standard genome sequencing and annotation.</title>
        <authorList>
            <consortium name="The Broad Institute Genomics Platform"/>
            <consortium name="The Broad Institute Genome Sequencing Center for Infectious Disease"/>
            <person name="Wu L."/>
            <person name="Ma J."/>
        </authorList>
    </citation>
    <scope>NUCLEOTIDE SEQUENCE [LARGE SCALE GENOMIC DNA]</scope>
    <source>
        <strain evidence="7">CCM 8653</strain>
    </source>
</reference>
<dbReference type="InterPro" id="IPR011330">
    <property type="entry name" value="Glyco_hydro/deAcase_b/a-brl"/>
</dbReference>
<protein>
    <recommendedName>
        <fullName evidence="8">ChbG/HpnK family deacetylase</fullName>
    </recommendedName>
</protein>
<comment type="caution">
    <text evidence="6">The sequence shown here is derived from an EMBL/GenBank/DDBJ whole genome shotgun (WGS) entry which is preliminary data.</text>
</comment>
<evidence type="ECO:0000256" key="1">
    <source>
        <dbReference type="ARBA" id="ARBA00001946"/>
    </source>
</evidence>
<dbReference type="SUPFAM" id="SSF88713">
    <property type="entry name" value="Glycoside hydrolase/deacetylase"/>
    <property type="match status" value="1"/>
</dbReference>
<dbReference type="Pfam" id="PF04794">
    <property type="entry name" value="YdjC"/>
    <property type="match status" value="1"/>
</dbReference>
<comment type="cofactor">
    <cofactor evidence="1">
        <name>Mg(2+)</name>
        <dbReference type="ChEBI" id="CHEBI:18420"/>
    </cofactor>
</comment>
<keyword evidence="7" id="KW-1185">Reference proteome</keyword>
<dbReference type="InterPro" id="IPR006879">
    <property type="entry name" value="YdjC-like"/>
</dbReference>